<gene>
    <name evidence="2" type="ORF">ET33_24830</name>
</gene>
<dbReference type="Proteomes" id="UP000028123">
    <property type="component" value="Unassembled WGS sequence"/>
</dbReference>
<feature type="transmembrane region" description="Helical" evidence="1">
    <location>
        <begin position="37"/>
        <end position="60"/>
    </location>
</feature>
<evidence type="ECO:0000313" key="3">
    <source>
        <dbReference type="Proteomes" id="UP000028123"/>
    </source>
</evidence>
<feature type="transmembrane region" description="Helical" evidence="1">
    <location>
        <begin position="66"/>
        <end position="87"/>
    </location>
</feature>
<evidence type="ECO:0000313" key="2">
    <source>
        <dbReference type="EMBL" id="KEQ27109.1"/>
    </source>
</evidence>
<dbReference type="RefSeq" id="WP_036676996.1">
    <property type="nucleotide sequence ID" value="NZ_JNVM01000004.1"/>
</dbReference>
<proteinExistence type="predicted"/>
<keyword evidence="1" id="KW-0812">Transmembrane</keyword>
<keyword evidence="1" id="KW-0472">Membrane</keyword>
<name>A0A081P8T6_9BACL</name>
<comment type="caution">
    <text evidence="2">The sequence shown here is derived from an EMBL/GenBank/DDBJ whole genome shotgun (WGS) entry which is preliminary data.</text>
</comment>
<dbReference type="AlphaFoldDB" id="A0A081P8T6"/>
<sequence>MTTKSKMKKLTWTQQEYQELAKKREPARPVLQNCFRAFIVGGFICLIGQFVTQFFIYWFGFTEKTAGNPTVAVMIFLSVVLTCLGVYDKIAQWAGAGSAVPVTGFANSMCSAALEHKSEGYVLGVGGNMFKLAGPVIVYGTVSAFVIGLIHWLFGLGVK</sequence>
<accession>A0A081P8T6</accession>
<dbReference type="OrthoDB" id="9797988at2"/>
<evidence type="ECO:0000256" key="1">
    <source>
        <dbReference type="SAM" id="Phobius"/>
    </source>
</evidence>
<dbReference type="InterPro" id="IPR005562">
    <property type="entry name" value="SpoVA"/>
</dbReference>
<dbReference type="PANTHER" id="PTHR38450:SF1">
    <property type="entry name" value="STAGE V SPORULATION PROTEIN AC"/>
    <property type="match status" value="1"/>
</dbReference>
<dbReference type="NCBIfam" id="TIGR02838">
    <property type="entry name" value="spore_V_AC"/>
    <property type="match status" value="1"/>
</dbReference>
<dbReference type="InterPro" id="IPR014203">
    <property type="entry name" value="Spore_V_AC"/>
</dbReference>
<dbReference type="Pfam" id="PF03862">
    <property type="entry name" value="SpoVAC_SpoVAEB"/>
    <property type="match status" value="1"/>
</dbReference>
<reference evidence="2 3" key="1">
    <citation type="submission" date="2014-06" db="EMBL/GenBank/DDBJ databases">
        <title>Draft genome sequence of Paenibacillus sp. MSt1.</title>
        <authorList>
            <person name="Aw Y.K."/>
            <person name="Ong K.S."/>
            <person name="Gan H.M."/>
            <person name="Lee S.M."/>
        </authorList>
    </citation>
    <scope>NUCLEOTIDE SEQUENCE [LARGE SCALE GENOMIC DNA]</scope>
    <source>
        <strain evidence="2 3">MSt1</strain>
    </source>
</reference>
<dbReference type="eggNOG" id="ENOG5031DDD">
    <property type="taxonomic scope" value="Bacteria"/>
</dbReference>
<keyword evidence="3" id="KW-1185">Reference proteome</keyword>
<organism evidence="2 3">
    <name type="scientific">Paenibacillus tyrfis</name>
    <dbReference type="NCBI Taxonomy" id="1501230"/>
    <lineage>
        <taxon>Bacteria</taxon>
        <taxon>Bacillati</taxon>
        <taxon>Bacillota</taxon>
        <taxon>Bacilli</taxon>
        <taxon>Bacillales</taxon>
        <taxon>Paenibacillaceae</taxon>
        <taxon>Paenibacillus</taxon>
    </lineage>
</organism>
<protein>
    <submittedName>
        <fullName evidence="2">Stage V sporulation protein AC</fullName>
    </submittedName>
</protein>
<keyword evidence="1" id="KW-1133">Transmembrane helix</keyword>
<feature type="transmembrane region" description="Helical" evidence="1">
    <location>
        <begin position="136"/>
        <end position="154"/>
    </location>
</feature>
<dbReference type="EMBL" id="JNVM01000004">
    <property type="protein sequence ID" value="KEQ27109.1"/>
    <property type="molecule type" value="Genomic_DNA"/>
</dbReference>
<dbReference type="PANTHER" id="PTHR38450">
    <property type="entry name" value="STAGE V SPORULATION PROTEIN AC-RELATED"/>
    <property type="match status" value="1"/>
</dbReference>